<proteinExistence type="predicted"/>
<keyword evidence="3" id="KW-1185">Reference proteome</keyword>
<reference evidence="2 3" key="1">
    <citation type="submission" date="2018-11" db="EMBL/GenBank/DDBJ databases">
        <title>Paraburkholderia sp. DHOA04, isolated from soil.</title>
        <authorList>
            <person name="Gao Z.-H."/>
            <person name="Qiu L.-H."/>
            <person name="Fu J.-C."/>
        </authorList>
    </citation>
    <scope>NUCLEOTIDE SEQUENCE [LARGE SCALE GENOMIC DNA]</scope>
    <source>
        <strain evidence="2 3">DHOA04</strain>
    </source>
</reference>
<protein>
    <submittedName>
        <fullName evidence="2">Acyl-CoA desaturase</fullName>
    </submittedName>
</protein>
<gene>
    <name evidence="2" type="ORF">D1Y85_13465</name>
</gene>
<dbReference type="CDD" id="cd03506">
    <property type="entry name" value="Delta6-FADS-like"/>
    <property type="match status" value="1"/>
</dbReference>
<dbReference type="GO" id="GO:0016717">
    <property type="term" value="F:oxidoreductase activity, acting on paired donors, with oxidation of a pair of donors resulting in the reduction of molecular oxygen to two molecules of water"/>
    <property type="evidence" value="ECO:0007669"/>
    <property type="project" value="TreeGrafter"/>
</dbReference>
<name>A0A3N6N9D0_9BURK</name>
<dbReference type="Pfam" id="PF00487">
    <property type="entry name" value="FA_desaturase"/>
    <property type="match status" value="1"/>
</dbReference>
<organism evidence="2 3">
    <name type="scientific">Paraburkholderia dinghuensis</name>
    <dbReference type="NCBI Taxonomy" id="2305225"/>
    <lineage>
        <taxon>Bacteria</taxon>
        <taxon>Pseudomonadati</taxon>
        <taxon>Pseudomonadota</taxon>
        <taxon>Betaproteobacteria</taxon>
        <taxon>Burkholderiales</taxon>
        <taxon>Burkholderiaceae</taxon>
        <taxon>Paraburkholderia</taxon>
    </lineage>
</organism>
<comment type="caution">
    <text evidence="2">The sequence shown here is derived from an EMBL/GenBank/DDBJ whole genome shotgun (WGS) entry which is preliminary data.</text>
</comment>
<accession>A0A3N6N9D0</accession>
<dbReference type="GO" id="GO:0008610">
    <property type="term" value="P:lipid biosynthetic process"/>
    <property type="evidence" value="ECO:0007669"/>
    <property type="project" value="UniProtKB-ARBA"/>
</dbReference>
<evidence type="ECO:0000313" key="2">
    <source>
        <dbReference type="EMBL" id="RQH05642.1"/>
    </source>
</evidence>
<feature type="domain" description="Fatty acid desaturase" evidence="1">
    <location>
        <begin position="70"/>
        <end position="342"/>
    </location>
</feature>
<evidence type="ECO:0000259" key="1">
    <source>
        <dbReference type="Pfam" id="PF00487"/>
    </source>
</evidence>
<dbReference type="GO" id="GO:0016020">
    <property type="term" value="C:membrane"/>
    <property type="evidence" value="ECO:0007669"/>
    <property type="project" value="TreeGrafter"/>
</dbReference>
<dbReference type="Proteomes" id="UP000272778">
    <property type="component" value="Unassembled WGS sequence"/>
</dbReference>
<dbReference type="InterPro" id="IPR005804">
    <property type="entry name" value="FA_desaturase_dom"/>
</dbReference>
<dbReference type="PANTHER" id="PTHR19353">
    <property type="entry name" value="FATTY ACID DESATURASE 2"/>
    <property type="match status" value="1"/>
</dbReference>
<sequence length="368" mass="41595">MQQELLIKPAFLTSRHSSFADELRVEAGAYLKGRADHRYGNTVTALKAVMFGILALVLFFVSLRSTSGVVFVCVYVGFYVSAVLLSVNVSHDAAHGALFPSRTLNGIAMRVVTLPLGIEPVYWKVRHVRYHHPNANIEHHDLDTEANRFLRQTPFQAWYPQFRFQQYYWPLVAGLSMPYIAWIFDWSDRLGLTPLAKDRLLPGLGGWLKFVGSKLAHLGLFLILPLVVVAPSTGYGPVIAAYVLGQMAASCLVVMLILGTHWADTHFYDVSDGAPLPHTREEHAFLTCCDWAARPHVLNGCLGGLNLHLTHHLFPMFSHRHYPELASIVERLAKRHGLPYRCLRYRELLDAQRRFLESMGKRPDTQND</sequence>
<dbReference type="AlphaFoldDB" id="A0A3N6N9D0"/>
<dbReference type="PANTHER" id="PTHR19353:SF19">
    <property type="entry name" value="DELTA(5) FATTY ACID DESATURASE C-RELATED"/>
    <property type="match status" value="1"/>
</dbReference>
<dbReference type="OrthoDB" id="104711at2"/>
<dbReference type="EMBL" id="RQIS01000009">
    <property type="protein sequence ID" value="RQH05642.1"/>
    <property type="molecule type" value="Genomic_DNA"/>
</dbReference>
<evidence type="ECO:0000313" key="3">
    <source>
        <dbReference type="Proteomes" id="UP000272778"/>
    </source>
</evidence>
<dbReference type="InterPro" id="IPR012171">
    <property type="entry name" value="Fatty_acid_desaturase"/>
</dbReference>